<dbReference type="AlphaFoldDB" id="A0A6J8CV46"/>
<reference evidence="1 2" key="1">
    <citation type="submission" date="2020-06" db="EMBL/GenBank/DDBJ databases">
        <authorList>
            <person name="Li R."/>
            <person name="Bekaert M."/>
        </authorList>
    </citation>
    <scope>NUCLEOTIDE SEQUENCE [LARGE SCALE GENOMIC DNA]</scope>
    <source>
        <strain evidence="2">wild</strain>
    </source>
</reference>
<gene>
    <name evidence="1" type="ORF">MCOR_33560</name>
</gene>
<accession>A0A6J8CV46</accession>
<sequence length="287" mass="31863">MCRKILSIHDKDVDGNESYSTPCIDADGNKSYSTHCVDADGNESYSTHCKDADGKESYSTHCIDADESKDFVGCYVDTHPARILPHLYVFEEPGGIDDSVVTDHHPEMENNRCLLYCKGQGFKYSGTQATESEITVSSLKTSSIWNIVSVYPEYKYQCYCGNGPFAGYNDIAAVSVDECNCKCVGDQSQICGCSWRTVVHETGYHIEDDTTSYSLVGNNIILTSDESKDLTTEKGSELRCARICSFSGSCRVFVVSKETGLCRLYNSYEVMCEGTQYAVGFQIYKMK</sequence>
<proteinExistence type="predicted"/>
<evidence type="ECO:0000313" key="1">
    <source>
        <dbReference type="EMBL" id="CAC5399287.1"/>
    </source>
</evidence>
<keyword evidence="2" id="KW-1185">Reference proteome</keyword>
<dbReference type="OrthoDB" id="6108310at2759"/>
<protein>
    <recommendedName>
        <fullName evidence="3">WSC domain-containing protein</fullName>
    </recommendedName>
</protein>
<dbReference type="EMBL" id="CACVKT020005992">
    <property type="protein sequence ID" value="CAC5399287.1"/>
    <property type="molecule type" value="Genomic_DNA"/>
</dbReference>
<evidence type="ECO:0000313" key="2">
    <source>
        <dbReference type="Proteomes" id="UP000507470"/>
    </source>
</evidence>
<evidence type="ECO:0008006" key="3">
    <source>
        <dbReference type="Google" id="ProtNLM"/>
    </source>
</evidence>
<organism evidence="1 2">
    <name type="scientific">Mytilus coruscus</name>
    <name type="common">Sea mussel</name>
    <dbReference type="NCBI Taxonomy" id="42192"/>
    <lineage>
        <taxon>Eukaryota</taxon>
        <taxon>Metazoa</taxon>
        <taxon>Spiralia</taxon>
        <taxon>Lophotrochozoa</taxon>
        <taxon>Mollusca</taxon>
        <taxon>Bivalvia</taxon>
        <taxon>Autobranchia</taxon>
        <taxon>Pteriomorphia</taxon>
        <taxon>Mytilida</taxon>
        <taxon>Mytiloidea</taxon>
        <taxon>Mytilidae</taxon>
        <taxon>Mytilinae</taxon>
        <taxon>Mytilus</taxon>
    </lineage>
</organism>
<name>A0A6J8CV46_MYTCO</name>
<dbReference type="Proteomes" id="UP000507470">
    <property type="component" value="Unassembled WGS sequence"/>
</dbReference>